<keyword evidence="5" id="KW-0375">Hydrogen ion transport</keyword>
<dbReference type="Gene3D" id="1.10.287.80">
    <property type="entry name" value="ATP synthase, gamma subunit, helix hairpin domain"/>
    <property type="match status" value="2"/>
</dbReference>
<evidence type="ECO:0000256" key="11">
    <source>
        <dbReference type="ARBA" id="ARBA00031066"/>
    </source>
</evidence>
<keyword evidence="10" id="KW-0066">ATP synthesis</keyword>
<dbReference type="GO" id="GO:0009535">
    <property type="term" value="C:chloroplast thylakoid membrane"/>
    <property type="evidence" value="ECO:0007669"/>
    <property type="project" value="UniProtKB-SubCell"/>
</dbReference>
<dbReference type="Gene3D" id="3.40.1380.10">
    <property type="match status" value="1"/>
</dbReference>
<dbReference type="Pfam" id="PF00231">
    <property type="entry name" value="ATP-synt"/>
    <property type="match status" value="1"/>
</dbReference>
<dbReference type="InterPro" id="IPR000131">
    <property type="entry name" value="ATP_synth_F1_gsu"/>
</dbReference>
<evidence type="ECO:0000256" key="12">
    <source>
        <dbReference type="ARBA" id="ARBA00038805"/>
    </source>
</evidence>
<evidence type="ECO:0000256" key="10">
    <source>
        <dbReference type="ARBA" id="ARBA00023310"/>
    </source>
</evidence>
<comment type="function">
    <text evidence="1">Produces ATP from ADP in the presence of a proton gradient across the membrane. The gamma chain is believed to be important in regulating ATPase activity and the flow of protons through the CF(0) complex.</text>
</comment>
<dbReference type="GO" id="GO:0046933">
    <property type="term" value="F:proton-transporting ATP synthase activity, rotational mechanism"/>
    <property type="evidence" value="ECO:0007669"/>
    <property type="project" value="InterPro"/>
</dbReference>
<dbReference type="PANTHER" id="PTHR11693">
    <property type="entry name" value="ATP SYNTHASE GAMMA CHAIN"/>
    <property type="match status" value="1"/>
</dbReference>
<keyword evidence="4" id="KW-0813">Transport</keyword>
<protein>
    <recommendedName>
        <fullName evidence="13">ATP synthase gamma chain, chloroplastic</fullName>
    </recommendedName>
    <alternativeName>
        <fullName evidence="11">F-ATPase gamma subunit</fullName>
    </alternativeName>
</protein>
<keyword evidence="7" id="KW-0406">Ion transport</keyword>
<dbReference type="CDD" id="cd12151">
    <property type="entry name" value="F1-ATPase_gamma"/>
    <property type="match status" value="1"/>
</dbReference>
<dbReference type="PRINTS" id="PR00126">
    <property type="entry name" value="ATPASEGAMMA"/>
</dbReference>
<proteinExistence type="inferred from homology"/>
<feature type="chain" id="PRO_5033048133" description="ATP synthase gamma chain, chloroplastic" evidence="14">
    <location>
        <begin position="20"/>
        <end position="369"/>
    </location>
</feature>
<evidence type="ECO:0000256" key="9">
    <source>
        <dbReference type="ARBA" id="ARBA00023196"/>
    </source>
</evidence>
<dbReference type="InterPro" id="IPR035968">
    <property type="entry name" value="ATP_synth_F1_ATPase_gsu"/>
</dbReference>
<evidence type="ECO:0000256" key="8">
    <source>
        <dbReference type="ARBA" id="ARBA00023136"/>
    </source>
</evidence>
<evidence type="ECO:0000256" key="13">
    <source>
        <dbReference type="ARBA" id="ARBA00072089"/>
    </source>
</evidence>
<dbReference type="FunFam" id="3.40.1380.10:FF:000006">
    <property type="entry name" value="ATP synthase gamma chain"/>
    <property type="match status" value="1"/>
</dbReference>
<organism evidence="15 16">
    <name type="scientific">Tribonema minus</name>
    <dbReference type="NCBI Taxonomy" id="303371"/>
    <lineage>
        <taxon>Eukaryota</taxon>
        <taxon>Sar</taxon>
        <taxon>Stramenopiles</taxon>
        <taxon>Ochrophyta</taxon>
        <taxon>PX clade</taxon>
        <taxon>Xanthophyceae</taxon>
        <taxon>Tribonematales</taxon>
        <taxon>Tribonemataceae</taxon>
        <taxon>Tribonema</taxon>
    </lineage>
</organism>
<evidence type="ECO:0000256" key="1">
    <source>
        <dbReference type="ARBA" id="ARBA00003456"/>
    </source>
</evidence>
<evidence type="ECO:0000256" key="4">
    <source>
        <dbReference type="ARBA" id="ARBA00022448"/>
    </source>
</evidence>
<dbReference type="HAMAP" id="MF_00815">
    <property type="entry name" value="ATP_synth_gamma_bact"/>
    <property type="match status" value="1"/>
</dbReference>
<dbReference type="PROSITE" id="PS00153">
    <property type="entry name" value="ATPASE_GAMMA"/>
    <property type="match status" value="1"/>
</dbReference>
<dbReference type="SUPFAM" id="SSF52943">
    <property type="entry name" value="ATP synthase (F1-ATPase), gamma subunit"/>
    <property type="match status" value="1"/>
</dbReference>
<evidence type="ECO:0000256" key="2">
    <source>
        <dbReference type="ARBA" id="ARBA00004525"/>
    </source>
</evidence>
<reference evidence="15" key="1">
    <citation type="submission" date="2021-02" db="EMBL/GenBank/DDBJ databases">
        <title>First Annotated Genome of the Yellow-green Alga Tribonema minus.</title>
        <authorList>
            <person name="Mahan K.M."/>
        </authorList>
    </citation>
    <scope>NUCLEOTIDE SEQUENCE</scope>
    <source>
        <strain evidence="15">UTEX B ZZ1240</strain>
    </source>
</reference>
<dbReference type="EMBL" id="JAFCMP010000533">
    <property type="protein sequence ID" value="KAG5176752.1"/>
    <property type="molecule type" value="Genomic_DNA"/>
</dbReference>
<keyword evidence="8" id="KW-0472">Membrane</keyword>
<dbReference type="FunFam" id="1.10.287.80:FF:000003">
    <property type="entry name" value="ATP synthase gamma chain, chloroplastic"/>
    <property type="match status" value="1"/>
</dbReference>
<evidence type="ECO:0000313" key="16">
    <source>
        <dbReference type="Proteomes" id="UP000664859"/>
    </source>
</evidence>
<dbReference type="AlphaFoldDB" id="A0A835YMY9"/>
<evidence type="ECO:0000256" key="6">
    <source>
        <dbReference type="ARBA" id="ARBA00022946"/>
    </source>
</evidence>
<dbReference type="OrthoDB" id="239812at2759"/>
<feature type="signal peptide" evidence="14">
    <location>
        <begin position="1"/>
        <end position="19"/>
    </location>
</feature>
<dbReference type="Proteomes" id="UP000664859">
    <property type="component" value="Unassembled WGS sequence"/>
</dbReference>
<evidence type="ECO:0000256" key="14">
    <source>
        <dbReference type="SAM" id="SignalP"/>
    </source>
</evidence>
<gene>
    <name evidence="15" type="ORF">JKP88DRAFT_202829</name>
</gene>
<dbReference type="InterPro" id="IPR023632">
    <property type="entry name" value="ATP_synth_F1_gsu_CS"/>
</dbReference>
<evidence type="ECO:0000256" key="3">
    <source>
        <dbReference type="ARBA" id="ARBA00007681"/>
    </source>
</evidence>
<sequence>MQLMRSSVALVACVGCASAFQAPLGVSSFSGSQIVQSVAEFRPQTTRTLVMDGKSNVLRGRIATVKNTKKITEAMRLVAAAKVRRAQDAVLRTRPFSETLQGIFGALIEQLGKEDVNLPLLEEREVNKVIVVGISGDRGLCGAYNSYAIKKTEARIKALKAQGLEVDVIPIGKKITQYFRRRSEIYNVKRSFNCGQNPSAAEAAAIAEELLADYLSGETDSVEIIYSRFVSLISSEPSIRTLLPLKIRGIEAEGDEIFQLTSSGGKFSVNREEVPATPAAELGQDLIFEQDPVQILNAILPLYLDGQILRVLQESVASELASRMQAMASASDNAGELASKLSLQYNRARQASVTQELLEIVAGANALNG</sequence>
<dbReference type="NCBIfam" id="TIGR01146">
    <property type="entry name" value="ATPsyn_F1gamma"/>
    <property type="match status" value="1"/>
</dbReference>
<comment type="subcellular location">
    <subcellularLocation>
        <location evidence="2">Plastid</location>
        <location evidence="2">Chloroplast thylakoid membrane</location>
        <topology evidence="2">Peripheral membrane protein</topology>
    </subcellularLocation>
</comment>
<evidence type="ECO:0000313" key="15">
    <source>
        <dbReference type="EMBL" id="KAG5176752.1"/>
    </source>
</evidence>
<keyword evidence="16" id="KW-1185">Reference proteome</keyword>
<dbReference type="GO" id="GO:0045259">
    <property type="term" value="C:proton-transporting ATP synthase complex"/>
    <property type="evidence" value="ECO:0007669"/>
    <property type="project" value="UniProtKB-KW"/>
</dbReference>
<evidence type="ECO:0000256" key="7">
    <source>
        <dbReference type="ARBA" id="ARBA00023065"/>
    </source>
</evidence>
<keyword evidence="6" id="KW-0809">Transit peptide</keyword>
<evidence type="ECO:0000256" key="5">
    <source>
        <dbReference type="ARBA" id="ARBA00022781"/>
    </source>
</evidence>
<keyword evidence="9" id="KW-0139">CF(1)</keyword>
<dbReference type="NCBIfam" id="NF004145">
    <property type="entry name" value="PRK05621.1-2"/>
    <property type="match status" value="1"/>
</dbReference>
<dbReference type="PANTHER" id="PTHR11693:SF41">
    <property type="entry name" value="ATP SYNTHASE GAMMA CHAIN, CHLOROPLASTIC"/>
    <property type="match status" value="1"/>
</dbReference>
<name>A0A835YMY9_9STRA</name>
<accession>A0A835YMY9</accession>
<comment type="similarity">
    <text evidence="3">Belongs to the ATPase gamma chain family.</text>
</comment>
<keyword evidence="14" id="KW-0732">Signal</keyword>
<comment type="subunit">
    <text evidence="12">F-type ATPases have 2 components, CF(1) - the catalytic core - and CF(0) - the membrane proton channel. CF(1) has five subunits: alpha(3), beta(3), gamma(1), delta(1), epsilon(1). CF(0) has four main subunits: a, b, b' and c.</text>
</comment>
<comment type="caution">
    <text evidence="15">The sequence shown here is derived from an EMBL/GenBank/DDBJ whole genome shotgun (WGS) entry which is preliminary data.</text>
</comment>